<evidence type="ECO:0000313" key="4">
    <source>
        <dbReference type="Proteomes" id="UP000276128"/>
    </source>
</evidence>
<keyword evidence="1" id="KW-0732">Signal</keyword>
<feature type="domain" description="Copper amine oxidase-like N-terminal" evidence="2">
    <location>
        <begin position="32"/>
        <end position="138"/>
    </location>
</feature>
<keyword evidence="4" id="KW-1185">Reference proteome</keyword>
<name>A0A3S0A5V9_9BACL</name>
<evidence type="ECO:0000313" key="3">
    <source>
        <dbReference type="EMBL" id="RTE10329.1"/>
    </source>
</evidence>
<protein>
    <submittedName>
        <fullName evidence="3">Copper amine oxidase N-terminal domain-containing protein</fullName>
    </submittedName>
</protein>
<feature type="signal peptide" evidence="1">
    <location>
        <begin position="1"/>
        <end position="22"/>
    </location>
</feature>
<dbReference type="EMBL" id="RXHU01000020">
    <property type="protein sequence ID" value="RTE10329.1"/>
    <property type="molecule type" value="Genomic_DNA"/>
</dbReference>
<dbReference type="InterPro" id="IPR012854">
    <property type="entry name" value="Cu_amine_oxidase-like_N"/>
</dbReference>
<gene>
    <name evidence="3" type="ORF">EJQ19_07730</name>
</gene>
<dbReference type="AlphaFoldDB" id="A0A3S0A5V9"/>
<dbReference type="RefSeq" id="WP_126140633.1">
    <property type="nucleotide sequence ID" value="NZ_RXHU01000020.1"/>
</dbReference>
<sequence length="297" mass="33698">MKKVIIFLALFALIQAPTQLFAKGTSMIAVSLDGEPLSFSTPPFIQEGVTLVQFRPLFEKLGLHIVWDAETRTITGSKGDLSIVLQINNKTATINGVQFELEVAPQIVNDDTVVPIRFVAETAHRKVTWNSETEHIQIEGITHPTETAYDFRHVNWGMSKSEVLDAETSELFKKQAKNTLTYQNVDFMGYTTYLTYQFIEDNLVFATYAIPESVTFDIFYELKNKFIQQYGKPSSDYEEDFIKKYQKETYSSLFNKHGVINASVSWNNSKTTNKPIVLAISGENNKLQGISIGFFDR</sequence>
<proteinExistence type="predicted"/>
<feature type="chain" id="PRO_5018646715" evidence="1">
    <location>
        <begin position="23"/>
        <end position="297"/>
    </location>
</feature>
<dbReference type="InterPro" id="IPR036582">
    <property type="entry name" value="Mao_N_sf"/>
</dbReference>
<comment type="caution">
    <text evidence="3">The sequence shown here is derived from an EMBL/GenBank/DDBJ whole genome shotgun (WGS) entry which is preliminary data.</text>
</comment>
<dbReference type="OrthoDB" id="38457at2"/>
<dbReference type="Proteomes" id="UP000276128">
    <property type="component" value="Unassembled WGS sequence"/>
</dbReference>
<evidence type="ECO:0000259" key="2">
    <source>
        <dbReference type="Pfam" id="PF07833"/>
    </source>
</evidence>
<accession>A0A3S0A5V9</accession>
<dbReference type="Gene3D" id="3.30.457.10">
    <property type="entry name" value="Copper amine oxidase-like, N-terminal domain"/>
    <property type="match status" value="1"/>
</dbReference>
<evidence type="ECO:0000256" key="1">
    <source>
        <dbReference type="SAM" id="SignalP"/>
    </source>
</evidence>
<dbReference type="Pfam" id="PF07833">
    <property type="entry name" value="Cu_amine_oxidN1"/>
    <property type="match status" value="1"/>
</dbReference>
<reference evidence="3 4" key="1">
    <citation type="submission" date="2018-12" db="EMBL/GenBank/DDBJ databases">
        <title>Bacillus ochoae sp. nov., Paenibacillus whitsoniae sp. nov., Paenibacillus spiritus sp. nov. Isolated from the Mars Exploration Rover during spacecraft assembly.</title>
        <authorList>
            <person name="Seuylemezian A."/>
            <person name="Vaishampayan P."/>
        </authorList>
    </citation>
    <scope>NUCLEOTIDE SEQUENCE [LARGE SCALE GENOMIC DNA]</scope>
    <source>
        <strain evidence="3 4">MER 54</strain>
    </source>
</reference>
<organism evidence="3 4">
    <name type="scientific">Paenibacillus whitsoniae</name>
    <dbReference type="NCBI Taxonomy" id="2496558"/>
    <lineage>
        <taxon>Bacteria</taxon>
        <taxon>Bacillati</taxon>
        <taxon>Bacillota</taxon>
        <taxon>Bacilli</taxon>
        <taxon>Bacillales</taxon>
        <taxon>Paenibacillaceae</taxon>
        <taxon>Paenibacillus</taxon>
    </lineage>
</organism>
<dbReference type="SUPFAM" id="SSF55383">
    <property type="entry name" value="Copper amine oxidase, domain N"/>
    <property type="match status" value="1"/>
</dbReference>